<name>A0A521AK64_9BACT</name>
<keyword evidence="1" id="KW-0175">Coiled coil</keyword>
<feature type="signal peptide" evidence="3">
    <location>
        <begin position="1"/>
        <end position="27"/>
    </location>
</feature>
<dbReference type="Gene3D" id="1.10.287.1490">
    <property type="match status" value="1"/>
</dbReference>
<organism evidence="4 5">
    <name type="scientific">Gracilimonas mengyeensis</name>
    <dbReference type="NCBI Taxonomy" id="1302730"/>
    <lineage>
        <taxon>Bacteria</taxon>
        <taxon>Pseudomonadati</taxon>
        <taxon>Balneolota</taxon>
        <taxon>Balneolia</taxon>
        <taxon>Balneolales</taxon>
        <taxon>Balneolaceae</taxon>
        <taxon>Gracilimonas</taxon>
    </lineage>
</organism>
<reference evidence="4 5" key="1">
    <citation type="submission" date="2017-05" db="EMBL/GenBank/DDBJ databases">
        <authorList>
            <person name="Varghese N."/>
            <person name="Submissions S."/>
        </authorList>
    </citation>
    <scope>NUCLEOTIDE SEQUENCE [LARGE SCALE GENOMIC DNA]</scope>
    <source>
        <strain evidence="4 5">DSM 21985</strain>
    </source>
</reference>
<protein>
    <submittedName>
        <fullName evidence="4">Uncharacterized protein</fullName>
    </submittedName>
</protein>
<keyword evidence="5" id="KW-1185">Reference proteome</keyword>
<keyword evidence="2" id="KW-0812">Transmembrane</keyword>
<accession>A0A521AK64</accession>
<feature type="chain" id="PRO_5022192699" evidence="3">
    <location>
        <begin position="28"/>
        <end position="423"/>
    </location>
</feature>
<evidence type="ECO:0000313" key="5">
    <source>
        <dbReference type="Proteomes" id="UP000317557"/>
    </source>
</evidence>
<sequence>MRRLQNYIPLTLLMVAALLMGTGQTFAQQSDYQLKVNFENQYAELKASVDEAMTVKEIDSIFVEIDSLEAKYAEHEQLLDNALYPDTYEGQVADLKQRANNAEHKLTIISDKEEKVAALAKELSSYKTEIANLRSQTDSLRDAIAASENSEAELSQLVASYRESLEKQDEMVLAMIDSLFATYKGLQSQQIAELSEKVKSRSLEGEKQNPAYFIQSVITENMQILENDSASLHTEDYLRMYVVQERFEEVWNQIGGQIATLYGSNQPQQWRARINSELEEWDHKVSNRMWASMDAYLEEHQIDLGDFESNEGFYTALEDFVKGATDASREKVMTSGEYQDFEAFYDFWNNKIKSEWGTYVQEGEVLTMSQISSIDQEVMNWQDEAKPRSFIIPILFGASLLTIIGLVIVLARSRHKNGSSTTN</sequence>
<proteinExistence type="predicted"/>
<evidence type="ECO:0000256" key="3">
    <source>
        <dbReference type="SAM" id="SignalP"/>
    </source>
</evidence>
<evidence type="ECO:0000256" key="1">
    <source>
        <dbReference type="SAM" id="Coils"/>
    </source>
</evidence>
<feature type="coiled-coil region" evidence="1">
    <location>
        <begin position="58"/>
        <end position="150"/>
    </location>
</feature>
<dbReference type="AlphaFoldDB" id="A0A521AK64"/>
<dbReference type="EMBL" id="FXTP01000001">
    <property type="protein sequence ID" value="SMO35040.1"/>
    <property type="molecule type" value="Genomic_DNA"/>
</dbReference>
<gene>
    <name evidence="4" type="ORF">SAMN06265219_101195</name>
</gene>
<keyword evidence="2" id="KW-1133">Transmembrane helix</keyword>
<keyword evidence="2" id="KW-0472">Membrane</keyword>
<dbReference type="Proteomes" id="UP000317557">
    <property type="component" value="Unassembled WGS sequence"/>
</dbReference>
<feature type="transmembrane region" description="Helical" evidence="2">
    <location>
        <begin position="390"/>
        <end position="411"/>
    </location>
</feature>
<keyword evidence="3" id="KW-0732">Signal</keyword>
<dbReference type="RefSeq" id="WP_142452717.1">
    <property type="nucleotide sequence ID" value="NZ_FXTP01000001.1"/>
</dbReference>
<dbReference type="OrthoDB" id="1523972at2"/>
<evidence type="ECO:0000313" key="4">
    <source>
        <dbReference type="EMBL" id="SMO35040.1"/>
    </source>
</evidence>
<evidence type="ECO:0000256" key="2">
    <source>
        <dbReference type="SAM" id="Phobius"/>
    </source>
</evidence>